<dbReference type="STRING" id="218851.A0A2G5CXS4"/>
<dbReference type="InterPro" id="IPR001128">
    <property type="entry name" value="Cyt_P450"/>
</dbReference>
<evidence type="ECO:0008006" key="15">
    <source>
        <dbReference type="Google" id="ProtNLM"/>
    </source>
</evidence>
<evidence type="ECO:0000256" key="6">
    <source>
        <dbReference type="ARBA" id="ARBA00022723"/>
    </source>
</evidence>
<keyword evidence="14" id="KW-1185">Reference proteome</keyword>
<comment type="subcellular location">
    <subcellularLocation>
        <location evidence="2">Membrane</location>
        <topology evidence="2">Single-pass membrane protein</topology>
    </subcellularLocation>
</comment>
<keyword evidence="8 12" id="KW-0560">Oxidoreductase</keyword>
<protein>
    <recommendedName>
        <fullName evidence="15">Cytochrome P450</fullName>
    </recommendedName>
</protein>
<keyword evidence="10" id="KW-0472">Membrane</keyword>
<keyword evidence="7" id="KW-1133">Transmembrane helix</keyword>
<reference evidence="13 14" key="1">
    <citation type="submission" date="2017-09" db="EMBL/GenBank/DDBJ databases">
        <title>WGS assembly of Aquilegia coerulea Goldsmith.</title>
        <authorList>
            <person name="Hodges S."/>
            <person name="Kramer E."/>
            <person name="Nordborg M."/>
            <person name="Tomkins J."/>
            <person name="Borevitz J."/>
            <person name="Derieg N."/>
            <person name="Yan J."/>
            <person name="Mihaltcheva S."/>
            <person name="Hayes R.D."/>
            <person name="Rokhsar D."/>
        </authorList>
    </citation>
    <scope>NUCLEOTIDE SEQUENCE [LARGE SCALE GENOMIC DNA]</scope>
    <source>
        <strain evidence="14">cv. Goldsmith</strain>
    </source>
</reference>
<dbReference type="GO" id="GO:0004497">
    <property type="term" value="F:monooxygenase activity"/>
    <property type="evidence" value="ECO:0007669"/>
    <property type="project" value="UniProtKB-KW"/>
</dbReference>
<dbReference type="PRINTS" id="PR00385">
    <property type="entry name" value="P450"/>
</dbReference>
<keyword evidence="6 11" id="KW-0479">Metal-binding</keyword>
<dbReference type="GO" id="GO:0005506">
    <property type="term" value="F:iron ion binding"/>
    <property type="evidence" value="ECO:0007669"/>
    <property type="project" value="InterPro"/>
</dbReference>
<dbReference type="PRINTS" id="PR00463">
    <property type="entry name" value="EP450I"/>
</dbReference>
<evidence type="ECO:0000256" key="11">
    <source>
        <dbReference type="PIRSR" id="PIRSR602401-1"/>
    </source>
</evidence>
<dbReference type="AlphaFoldDB" id="A0A2G5CXS4"/>
<evidence type="ECO:0000256" key="1">
    <source>
        <dbReference type="ARBA" id="ARBA00001971"/>
    </source>
</evidence>
<evidence type="ECO:0000256" key="2">
    <source>
        <dbReference type="ARBA" id="ARBA00004167"/>
    </source>
</evidence>
<dbReference type="GO" id="GO:0016020">
    <property type="term" value="C:membrane"/>
    <property type="evidence" value="ECO:0007669"/>
    <property type="project" value="UniProtKB-SubCell"/>
</dbReference>
<evidence type="ECO:0000256" key="10">
    <source>
        <dbReference type="ARBA" id="ARBA00023136"/>
    </source>
</evidence>
<keyword evidence="5" id="KW-0812">Transmembrane</keyword>
<evidence type="ECO:0000256" key="4">
    <source>
        <dbReference type="ARBA" id="ARBA00022617"/>
    </source>
</evidence>
<dbReference type="Proteomes" id="UP000230069">
    <property type="component" value="Unassembled WGS sequence"/>
</dbReference>
<evidence type="ECO:0000313" key="13">
    <source>
        <dbReference type="EMBL" id="PIA36075.1"/>
    </source>
</evidence>
<feature type="binding site" description="axial binding residue" evidence="11">
    <location>
        <position position="402"/>
    </location>
    <ligand>
        <name>heme</name>
        <dbReference type="ChEBI" id="CHEBI:30413"/>
    </ligand>
    <ligandPart>
        <name>Fe</name>
        <dbReference type="ChEBI" id="CHEBI:18248"/>
    </ligandPart>
</feature>
<comment type="similarity">
    <text evidence="3 12">Belongs to the cytochrome P450 family.</text>
</comment>
<dbReference type="EMBL" id="KZ305051">
    <property type="protein sequence ID" value="PIA36075.1"/>
    <property type="molecule type" value="Genomic_DNA"/>
</dbReference>
<accession>A0A2G5CXS4</accession>
<dbReference type="OrthoDB" id="2789670at2759"/>
<evidence type="ECO:0000256" key="8">
    <source>
        <dbReference type="ARBA" id="ARBA00023002"/>
    </source>
</evidence>
<dbReference type="GO" id="GO:0033075">
    <property type="term" value="P:isoquinoline alkaloid biosynthetic process"/>
    <property type="evidence" value="ECO:0007669"/>
    <property type="project" value="UniProtKB-ARBA"/>
</dbReference>
<evidence type="ECO:0000256" key="12">
    <source>
        <dbReference type="RuleBase" id="RU000461"/>
    </source>
</evidence>
<evidence type="ECO:0000313" key="14">
    <source>
        <dbReference type="Proteomes" id="UP000230069"/>
    </source>
</evidence>
<feature type="non-terminal residue" evidence="13">
    <location>
        <position position="1"/>
    </location>
</feature>
<gene>
    <name evidence="13" type="ORF">AQUCO_03400169v1</name>
</gene>
<evidence type="ECO:0000256" key="7">
    <source>
        <dbReference type="ARBA" id="ARBA00022989"/>
    </source>
</evidence>
<evidence type="ECO:0000256" key="9">
    <source>
        <dbReference type="ARBA" id="ARBA00023004"/>
    </source>
</evidence>
<dbReference type="CDD" id="cd20618">
    <property type="entry name" value="CYP71_clan"/>
    <property type="match status" value="1"/>
</dbReference>
<dbReference type="PANTHER" id="PTHR47944:SF4">
    <property type="entry name" value="OS09G0441700 PROTEIN"/>
    <property type="match status" value="1"/>
</dbReference>
<evidence type="ECO:0000256" key="5">
    <source>
        <dbReference type="ARBA" id="ARBA00022692"/>
    </source>
</evidence>
<dbReference type="InterPro" id="IPR002401">
    <property type="entry name" value="Cyt_P450_E_grp-I"/>
</dbReference>
<keyword evidence="9 11" id="KW-0408">Iron</keyword>
<keyword evidence="4 11" id="KW-0349">Heme</keyword>
<comment type="cofactor">
    <cofactor evidence="1 11">
        <name>heme</name>
        <dbReference type="ChEBI" id="CHEBI:30413"/>
    </cofactor>
</comment>
<keyword evidence="12" id="KW-0503">Monooxygenase</keyword>
<dbReference type="SUPFAM" id="SSF48264">
    <property type="entry name" value="Cytochrome P450"/>
    <property type="match status" value="1"/>
</dbReference>
<sequence>NFNLIGSLPHRSIHDLSKKYGSLMHLKFGSYHVVVASSTEMAKEFLKTHDVIFSDRPQTAAGKYTTYGYSNITWSQYGPYWRQARKICMVEVFSSKRLESFQYIRVEETRALIKGIYNSPGHHISLRNHLYDVNLNIISRIVFGKKYLDEDESQTSIITPNEFKKMLDELFFLNGVLNIGDWIPWTRFMDLQGYVKRMKMLRKKFDLFLEHVIHEHNEKRHGVQNWVANDIVDVLLQLADDPNHEFKLKKKSVKAFSLDMIGGGTETSAVTVEWAISELLKHPKTFNKATEELDRVIGRERWVEEKDMPKLPYIEAILIETMRLHPVIPMLLPRLTHENCEIAGYAIPAGTRALVSVWTIGRDPSLWDKPEEYWPERFIGKSIDLKGTDFKLLPFGAGRRMCPGYILGQKVMQLTLANLIHGFSWKLHENMKPVDLNREEVVGFTVRKKVPLEAVVEPRLPPHLYQPSLWTSRVGKHIELDA</sequence>
<dbReference type="InterPro" id="IPR036396">
    <property type="entry name" value="Cyt_P450_sf"/>
</dbReference>
<dbReference type="PANTHER" id="PTHR47944">
    <property type="entry name" value="CYTOCHROME P450 98A9"/>
    <property type="match status" value="1"/>
</dbReference>
<dbReference type="FunFam" id="1.10.630.10:FF:000038">
    <property type="entry name" value="Cytochrome P450 84A1"/>
    <property type="match status" value="1"/>
</dbReference>
<dbReference type="Gene3D" id="1.10.630.10">
    <property type="entry name" value="Cytochrome P450"/>
    <property type="match status" value="1"/>
</dbReference>
<dbReference type="InParanoid" id="A0A2G5CXS4"/>
<proteinExistence type="inferred from homology"/>
<dbReference type="GO" id="GO:0016717">
    <property type="term" value="F:oxidoreductase activity, acting on paired donors, with oxidation of a pair of donors resulting in the reduction of molecular oxygen to two molecules of water"/>
    <property type="evidence" value="ECO:0007669"/>
    <property type="project" value="UniProtKB-ARBA"/>
</dbReference>
<dbReference type="GO" id="GO:0020037">
    <property type="term" value="F:heme binding"/>
    <property type="evidence" value="ECO:0007669"/>
    <property type="project" value="InterPro"/>
</dbReference>
<organism evidence="13 14">
    <name type="scientific">Aquilegia coerulea</name>
    <name type="common">Rocky mountain columbine</name>
    <dbReference type="NCBI Taxonomy" id="218851"/>
    <lineage>
        <taxon>Eukaryota</taxon>
        <taxon>Viridiplantae</taxon>
        <taxon>Streptophyta</taxon>
        <taxon>Embryophyta</taxon>
        <taxon>Tracheophyta</taxon>
        <taxon>Spermatophyta</taxon>
        <taxon>Magnoliopsida</taxon>
        <taxon>Ranunculales</taxon>
        <taxon>Ranunculaceae</taxon>
        <taxon>Thalictroideae</taxon>
        <taxon>Aquilegia</taxon>
    </lineage>
</organism>
<dbReference type="Pfam" id="PF00067">
    <property type="entry name" value="p450"/>
    <property type="match status" value="1"/>
</dbReference>
<dbReference type="InterPro" id="IPR017972">
    <property type="entry name" value="Cyt_P450_CS"/>
</dbReference>
<evidence type="ECO:0000256" key="3">
    <source>
        <dbReference type="ARBA" id="ARBA00010617"/>
    </source>
</evidence>
<dbReference type="PROSITE" id="PS00086">
    <property type="entry name" value="CYTOCHROME_P450"/>
    <property type="match status" value="1"/>
</dbReference>
<name>A0A2G5CXS4_AQUCA</name>